<dbReference type="Gene3D" id="3.30.40.10">
    <property type="entry name" value="Zinc/RING finger domain, C3HC4 (zinc finger)"/>
    <property type="match status" value="1"/>
</dbReference>
<comment type="function">
    <text evidence="11">E3 ubiquitin-protein ligase that specifically binds poly-ADP-ribosylated proteins and mediates their ubiquitination and subsequent degradation.</text>
</comment>
<keyword evidence="8 11" id="KW-0833">Ubl conjugation pathway</keyword>
<dbReference type="Pfam" id="PF13920">
    <property type="entry name" value="zf-C3HC4_3"/>
    <property type="match status" value="1"/>
</dbReference>
<dbReference type="InterPro" id="IPR013083">
    <property type="entry name" value="Znf_RING/FYVE/PHD"/>
</dbReference>
<evidence type="ECO:0000313" key="14">
    <source>
        <dbReference type="EMBL" id="KAJ8950610.1"/>
    </source>
</evidence>
<dbReference type="Gene3D" id="3.30.720.50">
    <property type="match status" value="1"/>
</dbReference>
<name>A0AAV8YFW1_9CUCU</name>
<protein>
    <recommendedName>
        <fullName evidence="11">E3 ubiquitin-protein ligase</fullName>
        <ecNumber evidence="11">2.3.2.27</ecNumber>
    </recommendedName>
</protein>
<keyword evidence="6 11" id="KW-0479">Metal-binding</keyword>
<evidence type="ECO:0000256" key="9">
    <source>
        <dbReference type="ARBA" id="ARBA00022833"/>
    </source>
</evidence>
<dbReference type="CDD" id="cd16546">
    <property type="entry name" value="RING-HC_RNF146"/>
    <property type="match status" value="1"/>
</dbReference>
<evidence type="ECO:0000256" key="5">
    <source>
        <dbReference type="ARBA" id="ARBA00022687"/>
    </source>
</evidence>
<dbReference type="AlphaFoldDB" id="A0AAV8YFW1"/>
<feature type="domain" description="WWE" evidence="13">
    <location>
        <begin position="80"/>
        <end position="156"/>
    </location>
</feature>
<dbReference type="InterPro" id="IPR033509">
    <property type="entry name" value="RNF146"/>
</dbReference>
<dbReference type="InterPro" id="IPR018123">
    <property type="entry name" value="WWE-dom_subgr"/>
</dbReference>
<dbReference type="GO" id="GO:0005634">
    <property type="term" value="C:nucleus"/>
    <property type="evidence" value="ECO:0007669"/>
    <property type="project" value="TreeGrafter"/>
</dbReference>
<dbReference type="FunFam" id="3.30.720.50:FF:000010">
    <property type="entry name" value="Zinc finger protein"/>
    <property type="match status" value="1"/>
</dbReference>
<dbReference type="EC" id="2.3.2.27" evidence="11"/>
<keyword evidence="15" id="KW-1185">Reference proteome</keyword>
<reference evidence="14" key="1">
    <citation type="journal article" date="2023" name="Insect Mol. Biol.">
        <title>Genome sequencing provides insights into the evolution of gene families encoding plant cell wall-degrading enzymes in longhorned beetles.</title>
        <authorList>
            <person name="Shin N.R."/>
            <person name="Okamura Y."/>
            <person name="Kirsch R."/>
            <person name="Pauchet Y."/>
        </authorList>
    </citation>
    <scope>NUCLEOTIDE SEQUENCE</scope>
    <source>
        <strain evidence="14">RBIC_L_NR</strain>
    </source>
</reference>
<dbReference type="GO" id="GO:0016055">
    <property type="term" value="P:Wnt signaling pathway"/>
    <property type="evidence" value="ECO:0007669"/>
    <property type="project" value="UniProtKB-KW"/>
</dbReference>
<organism evidence="14 15">
    <name type="scientific">Rhamnusium bicolor</name>
    <dbReference type="NCBI Taxonomy" id="1586634"/>
    <lineage>
        <taxon>Eukaryota</taxon>
        <taxon>Metazoa</taxon>
        <taxon>Ecdysozoa</taxon>
        <taxon>Arthropoda</taxon>
        <taxon>Hexapoda</taxon>
        <taxon>Insecta</taxon>
        <taxon>Pterygota</taxon>
        <taxon>Neoptera</taxon>
        <taxon>Endopterygota</taxon>
        <taxon>Coleoptera</taxon>
        <taxon>Polyphaga</taxon>
        <taxon>Cucujiformia</taxon>
        <taxon>Chrysomeloidea</taxon>
        <taxon>Cerambycidae</taxon>
        <taxon>Lepturinae</taxon>
        <taxon>Rhagiini</taxon>
        <taxon>Rhamnusium</taxon>
    </lineage>
</organism>
<comment type="caution">
    <text evidence="14">The sequence shown here is derived from an EMBL/GenBank/DDBJ whole genome shotgun (WGS) entry which is preliminary data.</text>
</comment>
<dbReference type="SUPFAM" id="SSF117839">
    <property type="entry name" value="WWE domain"/>
    <property type="match status" value="1"/>
</dbReference>
<dbReference type="InterPro" id="IPR017907">
    <property type="entry name" value="Znf_RING_CS"/>
</dbReference>
<keyword evidence="9 11" id="KW-0862">Zinc</keyword>
<feature type="non-terminal residue" evidence="14">
    <location>
        <position position="1"/>
    </location>
</feature>
<proteinExistence type="predicted"/>
<dbReference type="InterPro" id="IPR044110">
    <property type="entry name" value="RING-HC_RNF146"/>
</dbReference>
<evidence type="ECO:0000256" key="11">
    <source>
        <dbReference type="RuleBase" id="RU367115"/>
    </source>
</evidence>
<dbReference type="GO" id="GO:0051865">
    <property type="term" value="P:protein autoubiquitination"/>
    <property type="evidence" value="ECO:0007669"/>
    <property type="project" value="UniProtKB-UniRule"/>
</dbReference>
<gene>
    <name evidence="14" type="ORF">NQ314_007836</name>
</gene>
<keyword evidence="7 10" id="KW-0863">Zinc-finger</keyword>
<accession>A0AAV8YFW1</accession>
<comment type="pathway">
    <text evidence="11">Protein modification; protein ubiquitination.</text>
</comment>
<evidence type="ECO:0000256" key="10">
    <source>
        <dbReference type="PROSITE-ProRule" id="PRU00175"/>
    </source>
</evidence>
<sequence>EHGLLKVTNNLSDIYFQGDNDNPECVVCLQPCVYPVELPCGHIFCFLCVKGYAHQNKKCAICRQDIPQDFMKKPNLLWQPLQQTAQGLGEGYHWFYEGRNGWWKYDERTNEDIEQAYKLDLKNFEILICGELYIIDFENKYQYPKKIPNRRRSIIRQNKINNIIVKGVAGLRHL</sequence>
<dbReference type="Pfam" id="PF02825">
    <property type="entry name" value="WWE"/>
    <property type="match status" value="1"/>
</dbReference>
<dbReference type="PROSITE" id="PS00518">
    <property type="entry name" value="ZF_RING_1"/>
    <property type="match status" value="1"/>
</dbReference>
<dbReference type="EMBL" id="JANEYF010002166">
    <property type="protein sequence ID" value="KAJ8950610.1"/>
    <property type="molecule type" value="Genomic_DNA"/>
</dbReference>
<dbReference type="GO" id="GO:0061630">
    <property type="term" value="F:ubiquitin protein ligase activity"/>
    <property type="evidence" value="ECO:0007669"/>
    <property type="project" value="UniProtKB-UniRule"/>
</dbReference>
<dbReference type="InterPro" id="IPR037197">
    <property type="entry name" value="WWE_dom_sf"/>
</dbReference>
<dbReference type="PROSITE" id="PS50918">
    <property type="entry name" value="WWE"/>
    <property type="match status" value="1"/>
</dbReference>
<comment type="PTM">
    <text evidence="11">Ubiquitinated; autoubiquitinated.</text>
</comment>
<evidence type="ECO:0000256" key="4">
    <source>
        <dbReference type="ARBA" id="ARBA00022679"/>
    </source>
</evidence>
<dbReference type="PANTHER" id="PTHR13417:SF2">
    <property type="entry name" value="E3 UBIQUITIN-PROTEIN LIGASE RNF146"/>
    <property type="match status" value="1"/>
</dbReference>
<comment type="subcellular location">
    <subcellularLocation>
        <location evidence="2 11">Cytoplasm</location>
        <location evidence="2 11">Cytosol</location>
    </subcellularLocation>
</comment>
<dbReference type="InterPro" id="IPR001841">
    <property type="entry name" value="Znf_RING"/>
</dbReference>
<dbReference type="InterPro" id="IPR004170">
    <property type="entry name" value="WWE_dom"/>
</dbReference>
<evidence type="ECO:0000256" key="2">
    <source>
        <dbReference type="ARBA" id="ARBA00004514"/>
    </source>
</evidence>
<evidence type="ECO:0000256" key="8">
    <source>
        <dbReference type="ARBA" id="ARBA00022786"/>
    </source>
</evidence>
<dbReference type="PROSITE" id="PS50089">
    <property type="entry name" value="ZF_RING_2"/>
    <property type="match status" value="1"/>
</dbReference>
<evidence type="ECO:0000256" key="3">
    <source>
        <dbReference type="ARBA" id="ARBA00022490"/>
    </source>
</evidence>
<evidence type="ECO:0000256" key="6">
    <source>
        <dbReference type="ARBA" id="ARBA00022723"/>
    </source>
</evidence>
<comment type="domain">
    <text evidence="11">The WWE domain mediates non-covalent poly(ADP-ribose)-binding.</text>
</comment>
<comment type="catalytic activity">
    <reaction evidence="1 11">
        <text>S-ubiquitinyl-[E2 ubiquitin-conjugating enzyme]-L-cysteine + [acceptor protein]-L-lysine = [E2 ubiquitin-conjugating enzyme]-L-cysteine + N(6)-ubiquitinyl-[acceptor protein]-L-lysine.</text>
        <dbReference type="EC" id="2.3.2.27"/>
    </reaction>
</comment>
<dbReference type="GO" id="GO:0006511">
    <property type="term" value="P:ubiquitin-dependent protein catabolic process"/>
    <property type="evidence" value="ECO:0007669"/>
    <property type="project" value="UniProtKB-UniRule"/>
</dbReference>
<keyword evidence="3 11" id="KW-0963">Cytoplasm</keyword>
<dbReference type="SMART" id="SM00678">
    <property type="entry name" value="WWE"/>
    <property type="match status" value="1"/>
</dbReference>
<dbReference type="SUPFAM" id="SSF57850">
    <property type="entry name" value="RING/U-box"/>
    <property type="match status" value="1"/>
</dbReference>
<dbReference type="GO" id="GO:0008270">
    <property type="term" value="F:zinc ion binding"/>
    <property type="evidence" value="ECO:0007669"/>
    <property type="project" value="UniProtKB-UniRule"/>
</dbReference>
<dbReference type="PANTHER" id="PTHR13417">
    <property type="entry name" value="E3 UBIQUITIN-PROTEIN LIGASE RNF146"/>
    <property type="match status" value="1"/>
</dbReference>
<evidence type="ECO:0000256" key="7">
    <source>
        <dbReference type="ARBA" id="ARBA00022771"/>
    </source>
</evidence>
<keyword evidence="5" id="KW-0879">Wnt signaling pathway</keyword>
<dbReference type="GO" id="GO:0072572">
    <property type="term" value="F:poly-ADP-D-ribose binding"/>
    <property type="evidence" value="ECO:0007669"/>
    <property type="project" value="UniProtKB-UniRule"/>
</dbReference>
<keyword evidence="4 11" id="KW-0808">Transferase</keyword>
<dbReference type="GO" id="GO:0005829">
    <property type="term" value="C:cytosol"/>
    <property type="evidence" value="ECO:0007669"/>
    <property type="project" value="UniProtKB-SubCell"/>
</dbReference>
<dbReference type="SMART" id="SM00184">
    <property type="entry name" value="RING"/>
    <property type="match status" value="1"/>
</dbReference>
<evidence type="ECO:0000259" key="12">
    <source>
        <dbReference type="PROSITE" id="PS50089"/>
    </source>
</evidence>
<feature type="domain" description="RING-type" evidence="12">
    <location>
        <begin position="25"/>
        <end position="63"/>
    </location>
</feature>
<evidence type="ECO:0000259" key="13">
    <source>
        <dbReference type="PROSITE" id="PS50918"/>
    </source>
</evidence>
<evidence type="ECO:0000256" key="1">
    <source>
        <dbReference type="ARBA" id="ARBA00000900"/>
    </source>
</evidence>
<evidence type="ECO:0000313" key="15">
    <source>
        <dbReference type="Proteomes" id="UP001162156"/>
    </source>
</evidence>
<dbReference type="Proteomes" id="UP001162156">
    <property type="component" value="Unassembled WGS sequence"/>
</dbReference>